<comment type="caution">
    <text evidence="1">The sequence shown here is derived from an EMBL/GenBank/DDBJ whole genome shotgun (WGS) entry which is preliminary data.</text>
</comment>
<keyword evidence="2" id="KW-1185">Reference proteome</keyword>
<dbReference type="Proteomes" id="UP001589896">
    <property type="component" value="Unassembled WGS sequence"/>
</dbReference>
<accession>A0ABV6S042</accession>
<dbReference type="RefSeq" id="WP_386676746.1">
    <property type="nucleotide sequence ID" value="NZ_JBHLTG010000015.1"/>
</dbReference>
<evidence type="ECO:0000313" key="2">
    <source>
        <dbReference type="Proteomes" id="UP001589896"/>
    </source>
</evidence>
<evidence type="ECO:0000313" key="1">
    <source>
        <dbReference type="EMBL" id="MFC0682593.1"/>
    </source>
</evidence>
<name>A0ABV6S042_9GAMM</name>
<evidence type="ECO:0008006" key="3">
    <source>
        <dbReference type="Google" id="ProtNLM"/>
    </source>
</evidence>
<reference evidence="1 2" key="1">
    <citation type="submission" date="2024-09" db="EMBL/GenBank/DDBJ databases">
        <authorList>
            <person name="Sun Q."/>
            <person name="Mori K."/>
        </authorList>
    </citation>
    <scope>NUCLEOTIDE SEQUENCE [LARGE SCALE GENOMIC DNA]</scope>
    <source>
        <strain evidence="1 2">KCTC 23076</strain>
    </source>
</reference>
<protein>
    <recommendedName>
        <fullName evidence="3">DUF2158 domain-containing protein</fullName>
    </recommendedName>
</protein>
<proteinExistence type="predicted"/>
<dbReference type="EMBL" id="JBHLTG010000015">
    <property type="protein sequence ID" value="MFC0682593.1"/>
    <property type="molecule type" value="Genomic_DNA"/>
</dbReference>
<organism evidence="1 2">
    <name type="scientific">Lysobacter korlensis</name>
    <dbReference type="NCBI Taxonomy" id="553636"/>
    <lineage>
        <taxon>Bacteria</taxon>
        <taxon>Pseudomonadati</taxon>
        <taxon>Pseudomonadota</taxon>
        <taxon>Gammaproteobacteria</taxon>
        <taxon>Lysobacterales</taxon>
        <taxon>Lysobacteraceae</taxon>
        <taxon>Lysobacter</taxon>
    </lineage>
</organism>
<sequence>MFQLKRGDIVVIGDRVAVVVALEGEDDVPEEHVALWFGPEEASKTEDRLRPIVWTAPAEYCSLAAPAEWRH</sequence>
<gene>
    <name evidence="1" type="ORF">ACFFGH_32595</name>
</gene>